<reference evidence="1" key="1">
    <citation type="submission" date="2020-11" db="EMBL/GenBank/DDBJ databases">
        <authorList>
            <person name="Whitehead M."/>
        </authorList>
    </citation>
    <scope>NUCLEOTIDE SEQUENCE</scope>
    <source>
        <strain evidence="1">EGII</strain>
    </source>
</reference>
<dbReference type="Proteomes" id="UP000606786">
    <property type="component" value="Unassembled WGS sequence"/>
</dbReference>
<sequence length="211" mass="24045">MKPESDIRFFKSTVGHVNEVNGRACVGNEIANRDFEKVRGFDFIFVTPSDISFASKFRAKPKFHSLQKLSVSGRNQTPTNRSLKLVLPKLTSSLMCLSRFRWFVQDGPVKNNDFDKEDPVMSITVNVEWQKGNQLGKRTALKNGKCSENGSTEANTQANGRTTIQTVVQAVDRMSQADDDGHGDFRSRRRWRKQAAKVHIYVAEHEWQPRK</sequence>
<accession>A0A811V428</accession>
<comment type="caution">
    <text evidence="1">The sequence shown here is derived from an EMBL/GenBank/DDBJ whole genome shotgun (WGS) entry which is preliminary data.</text>
</comment>
<proteinExistence type="predicted"/>
<dbReference type="AlphaFoldDB" id="A0A811V428"/>
<organism evidence="1 2">
    <name type="scientific">Ceratitis capitata</name>
    <name type="common">Mediterranean fruit fly</name>
    <name type="synonym">Tephritis capitata</name>
    <dbReference type="NCBI Taxonomy" id="7213"/>
    <lineage>
        <taxon>Eukaryota</taxon>
        <taxon>Metazoa</taxon>
        <taxon>Ecdysozoa</taxon>
        <taxon>Arthropoda</taxon>
        <taxon>Hexapoda</taxon>
        <taxon>Insecta</taxon>
        <taxon>Pterygota</taxon>
        <taxon>Neoptera</taxon>
        <taxon>Endopterygota</taxon>
        <taxon>Diptera</taxon>
        <taxon>Brachycera</taxon>
        <taxon>Muscomorpha</taxon>
        <taxon>Tephritoidea</taxon>
        <taxon>Tephritidae</taxon>
        <taxon>Ceratitis</taxon>
        <taxon>Ceratitis</taxon>
    </lineage>
</organism>
<dbReference type="EMBL" id="CAJHJT010000034">
    <property type="protein sequence ID" value="CAD7005601.1"/>
    <property type="molecule type" value="Genomic_DNA"/>
</dbReference>
<protein>
    <submittedName>
        <fullName evidence="1">(Mediterranean fruit fly) hypothetical protein</fullName>
    </submittedName>
</protein>
<gene>
    <name evidence="1" type="ORF">CCAP1982_LOCUS13960</name>
</gene>
<evidence type="ECO:0000313" key="1">
    <source>
        <dbReference type="EMBL" id="CAD7005601.1"/>
    </source>
</evidence>
<keyword evidence="2" id="KW-1185">Reference proteome</keyword>
<evidence type="ECO:0000313" key="2">
    <source>
        <dbReference type="Proteomes" id="UP000606786"/>
    </source>
</evidence>
<name>A0A811V428_CERCA</name>